<evidence type="ECO:0000313" key="1">
    <source>
        <dbReference type="EMBL" id="GIQ80731.1"/>
    </source>
</evidence>
<dbReference type="Proteomes" id="UP000265618">
    <property type="component" value="Unassembled WGS sequence"/>
</dbReference>
<keyword evidence="2" id="KW-1185">Reference proteome</keyword>
<reference evidence="1 2" key="1">
    <citation type="journal article" date="2018" name="PLoS ONE">
        <title>The draft genome of Kipferlia bialata reveals reductive genome evolution in fornicate parasites.</title>
        <authorList>
            <person name="Tanifuji G."/>
            <person name="Takabayashi S."/>
            <person name="Kume K."/>
            <person name="Takagi M."/>
            <person name="Nakayama T."/>
            <person name="Kamikawa R."/>
            <person name="Inagaki Y."/>
            <person name="Hashimoto T."/>
        </authorList>
    </citation>
    <scope>NUCLEOTIDE SEQUENCE [LARGE SCALE GENOMIC DNA]</scope>
    <source>
        <strain evidence="1">NY0173</strain>
    </source>
</reference>
<sequence>MLSPLCPSYSLPVAIHSTQSVLSSGCPHYLTTTAFRVAAQCVSDPSTLKSVLVSFLWKSLQTLHKTTGVREGTEGQAE</sequence>
<organism evidence="1 2">
    <name type="scientific">Kipferlia bialata</name>
    <dbReference type="NCBI Taxonomy" id="797122"/>
    <lineage>
        <taxon>Eukaryota</taxon>
        <taxon>Metamonada</taxon>
        <taxon>Carpediemonas-like organisms</taxon>
        <taxon>Kipferlia</taxon>
    </lineage>
</organism>
<proteinExistence type="predicted"/>
<name>A0A9K3CP32_9EUKA</name>
<evidence type="ECO:0000313" key="2">
    <source>
        <dbReference type="Proteomes" id="UP000265618"/>
    </source>
</evidence>
<dbReference type="EMBL" id="BDIP01000229">
    <property type="protein sequence ID" value="GIQ80731.1"/>
    <property type="molecule type" value="Genomic_DNA"/>
</dbReference>
<comment type="caution">
    <text evidence="1">The sequence shown here is derived from an EMBL/GenBank/DDBJ whole genome shotgun (WGS) entry which is preliminary data.</text>
</comment>
<dbReference type="AlphaFoldDB" id="A0A9K3CP32"/>
<accession>A0A9K3CP32</accession>
<protein>
    <submittedName>
        <fullName evidence="1">Uncharacterized protein</fullName>
    </submittedName>
</protein>
<gene>
    <name evidence="1" type="ORF">KIPB_001570</name>
</gene>